<dbReference type="InterPro" id="IPR001126">
    <property type="entry name" value="UmuC"/>
</dbReference>
<accession>A0ABT5IVL1</accession>
<keyword evidence="5" id="KW-0742">SOS response</keyword>
<dbReference type="InterPro" id="IPR017961">
    <property type="entry name" value="DNA_pol_Y-fam_little_finger"/>
</dbReference>
<dbReference type="InterPro" id="IPR043128">
    <property type="entry name" value="Rev_trsase/Diguanyl_cyclase"/>
</dbReference>
<keyword evidence="2" id="KW-0227">DNA damage</keyword>
<evidence type="ECO:0000256" key="2">
    <source>
        <dbReference type="ARBA" id="ARBA00022763"/>
    </source>
</evidence>
<dbReference type="SUPFAM" id="SSF56672">
    <property type="entry name" value="DNA/RNA polymerases"/>
    <property type="match status" value="1"/>
</dbReference>
<dbReference type="Gene3D" id="3.30.70.270">
    <property type="match status" value="1"/>
</dbReference>
<evidence type="ECO:0000256" key="4">
    <source>
        <dbReference type="ARBA" id="ARBA00023204"/>
    </source>
</evidence>
<dbReference type="SUPFAM" id="SSF100879">
    <property type="entry name" value="Lesion bypass DNA polymerase (Y-family), little finger domain"/>
    <property type="match status" value="1"/>
</dbReference>
<dbReference type="RefSeq" id="WP_272750995.1">
    <property type="nucleotide sequence ID" value="NZ_JAQQLF010000005.1"/>
</dbReference>
<dbReference type="EMBL" id="JAQQLF010000005">
    <property type="protein sequence ID" value="MDC7716602.1"/>
    <property type="molecule type" value="Genomic_DNA"/>
</dbReference>
<dbReference type="Pfam" id="PF11799">
    <property type="entry name" value="IMS_C"/>
    <property type="match status" value="1"/>
</dbReference>
<evidence type="ECO:0000256" key="5">
    <source>
        <dbReference type="ARBA" id="ARBA00023236"/>
    </source>
</evidence>
<comment type="similarity">
    <text evidence="1">Belongs to the DNA polymerase type-Y family.</text>
</comment>
<keyword evidence="3" id="KW-0741">SOS mutagenesis</keyword>
<organism evidence="7 8">
    <name type="scientific">Vogesella aquatica</name>
    <dbReference type="NCBI Taxonomy" id="2984206"/>
    <lineage>
        <taxon>Bacteria</taxon>
        <taxon>Pseudomonadati</taxon>
        <taxon>Pseudomonadota</taxon>
        <taxon>Betaproteobacteria</taxon>
        <taxon>Neisseriales</taxon>
        <taxon>Chromobacteriaceae</taxon>
        <taxon>Vogesella</taxon>
    </lineage>
</organism>
<gene>
    <name evidence="7" type="ORF">PQU95_05170</name>
</gene>
<dbReference type="Gene3D" id="3.40.1170.60">
    <property type="match status" value="1"/>
</dbReference>
<dbReference type="PANTHER" id="PTHR11076:SF34">
    <property type="entry name" value="PROTEIN UMUC"/>
    <property type="match status" value="1"/>
</dbReference>
<evidence type="ECO:0000259" key="6">
    <source>
        <dbReference type="PROSITE" id="PS50173"/>
    </source>
</evidence>
<dbReference type="InterPro" id="IPR025188">
    <property type="entry name" value="DUF4113"/>
</dbReference>
<evidence type="ECO:0000256" key="1">
    <source>
        <dbReference type="ARBA" id="ARBA00010945"/>
    </source>
</evidence>
<protein>
    <submittedName>
        <fullName evidence="7">Y-family DNA polymerase</fullName>
    </submittedName>
</protein>
<keyword evidence="8" id="KW-1185">Reference proteome</keyword>
<comment type="caution">
    <text evidence="7">The sequence shown here is derived from an EMBL/GenBank/DDBJ whole genome shotgun (WGS) entry which is preliminary data.</text>
</comment>
<dbReference type="Pfam" id="PF00817">
    <property type="entry name" value="IMS"/>
    <property type="match status" value="1"/>
</dbReference>
<dbReference type="InterPro" id="IPR050116">
    <property type="entry name" value="DNA_polymerase-Y"/>
</dbReference>
<evidence type="ECO:0000313" key="7">
    <source>
        <dbReference type="EMBL" id="MDC7716602.1"/>
    </source>
</evidence>
<dbReference type="Pfam" id="PF13438">
    <property type="entry name" value="DUF4113"/>
    <property type="match status" value="1"/>
</dbReference>
<keyword evidence="4" id="KW-0234">DNA repair</keyword>
<name>A0ABT5IVL1_9NEIS</name>
<proteinExistence type="inferred from homology"/>
<dbReference type="PROSITE" id="PS50173">
    <property type="entry name" value="UMUC"/>
    <property type="match status" value="1"/>
</dbReference>
<sequence>MPLFALVDGNSFYASCEGVFRPDLIGKPIVVLSNNDGCVVARSAEAKALGIKGFVPFFEIRHLCQKHDVAVFSSNYALYGDMSQRMMQVIGRWGIDQEVYSVDESFITLDGIPDLREHATRLRADVLQRVGIPTCVGIGPSKTLAKLANHVGKVYPRAQGVFAWHWLTPEWQDKLMARIAVGEVWGIGRRIAERLAAMGIHSALDLKHADPRDIKRQFNVVVERTVAELNGISCLALEDVAPAKQQIIASRSFAELVHDFDTLASAISHHACRAAEKLRRQHSHARLVAVSIRTNRFRQQDAQYAGWEVYPLIHPSSDSATITAAALAGLRRVYRPGYSYKKAGVVLMEIGPADRVQPDLFAPTPDPRRGRVMAVMDHINREYGRGTLRLASEKLHSGWAMRQEKRSPRWTTCWRELPVV</sequence>
<dbReference type="Gene3D" id="1.10.150.20">
    <property type="entry name" value="5' to 3' exonuclease, C-terminal subdomain"/>
    <property type="match status" value="1"/>
</dbReference>
<reference evidence="7 8" key="1">
    <citation type="submission" date="2023-01" db="EMBL/GenBank/DDBJ databases">
        <title>Novel species of the genus Vogesella isolated from rivers.</title>
        <authorList>
            <person name="Lu H."/>
        </authorList>
    </citation>
    <scope>NUCLEOTIDE SEQUENCE [LARGE SCALE GENOMIC DNA]</scope>
    <source>
        <strain evidence="7 8">DC21W</strain>
    </source>
</reference>
<dbReference type="Proteomes" id="UP001219956">
    <property type="component" value="Unassembled WGS sequence"/>
</dbReference>
<dbReference type="InterPro" id="IPR036775">
    <property type="entry name" value="DNA_pol_Y-fam_lit_finger_sf"/>
</dbReference>
<dbReference type="CDD" id="cd01700">
    <property type="entry name" value="PolY_Pol_V_umuC"/>
    <property type="match status" value="1"/>
</dbReference>
<feature type="domain" description="UmuC" evidence="6">
    <location>
        <begin position="4"/>
        <end position="188"/>
    </location>
</feature>
<evidence type="ECO:0000256" key="3">
    <source>
        <dbReference type="ARBA" id="ARBA00023199"/>
    </source>
</evidence>
<dbReference type="InterPro" id="IPR043502">
    <property type="entry name" value="DNA/RNA_pol_sf"/>
</dbReference>
<dbReference type="PANTHER" id="PTHR11076">
    <property type="entry name" value="DNA REPAIR POLYMERASE UMUC / TRANSFERASE FAMILY MEMBER"/>
    <property type="match status" value="1"/>
</dbReference>
<evidence type="ECO:0000313" key="8">
    <source>
        <dbReference type="Proteomes" id="UP001219956"/>
    </source>
</evidence>
<dbReference type="NCBIfam" id="NF002955">
    <property type="entry name" value="PRK03609.1"/>
    <property type="match status" value="1"/>
</dbReference>